<dbReference type="PROSITE" id="PS51257">
    <property type="entry name" value="PROKAR_LIPOPROTEIN"/>
    <property type="match status" value="1"/>
</dbReference>
<feature type="transmembrane region" description="Helical" evidence="1">
    <location>
        <begin position="343"/>
        <end position="366"/>
    </location>
</feature>
<dbReference type="AlphaFoldDB" id="A0A5C9A9B6"/>
<keyword evidence="1" id="KW-1133">Transmembrane helix</keyword>
<feature type="transmembrane region" description="Helical" evidence="1">
    <location>
        <begin position="128"/>
        <end position="146"/>
    </location>
</feature>
<feature type="transmembrane region" description="Helical" evidence="1">
    <location>
        <begin position="158"/>
        <end position="176"/>
    </location>
</feature>
<dbReference type="EMBL" id="VRZA01000001">
    <property type="protein sequence ID" value="TXS96654.1"/>
    <property type="molecule type" value="Genomic_DNA"/>
</dbReference>
<feature type="transmembrane region" description="Helical" evidence="1">
    <location>
        <begin position="105"/>
        <end position="122"/>
    </location>
</feature>
<name>A0A5C9A9B6_9GAMM</name>
<evidence type="ECO:0000313" key="2">
    <source>
        <dbReference type="EMBL" id="TXS96654.1"/>
    </source>
</evidence>
<evidence type="ECO:0000313" key="3">
    <source>
        <dbReference type="Proteomes" id="UP000321039"/>
    </source>
</evidence>
<keyword evidence="3" id="KW-1185">Reference proteome</keyword>
<protein>
    <submittedName>
        <fullName evidence="2">YfhO family protein</fullName>
    </submittedName>
</protein>
<proteinExistence type="predicted"/>
<reference evidence="2 3" key="1">
    <citation type="submission" date="2019-08" db="EMBL/GenBank/DDBJ databases">
        <title>Parahaliea maris sp. nov., isolated from the surface seawater.</title>
        <authorList>
            <person name="Liu Y."/>
        </authorList>
    </citation>
    <scope>NUCLEOTIDE SEQUENCE [LARGE SCALE GENOMIC DNA]</scope>
    <source>
        <strain evidence="2 3">HSLHS9</strain>
    </source>
</reference>
<keyword evidence="1" id="KW-0472">Membrane</keyword>
<accession>A0A5C9A9B6</accession>
<feature type="transmembrane region" description="Helical" evidence="1">
    <location>
        <begin position="373"/>
        <end position="393"/>
    </location>
</feature>
<keyword evidence="1" id="KW-0812">Transmembrane</keyword>
<dbReference type="RefSeq" id="WP_148066918.1">
    <property type="nucleotide sequence ID" value="NZ_VRZA01000001.1"/>
</dbReference>
<feature type="transmembrane region" description="Helical" evidence="1">
    <location>
        <begin position="279"/>
        <end position="299"/>
    </location>
</feature>
<comment type="caution">
    <text evidence="2">The sequence shown here is derived from an EMBL/GenBank/DDBJ whole genome shotgun (WGS) entry which is preliminary data.</text>
</comment>
<dbReference type="Proteomes" id="UP000321039">
    <property type="component" value="Unassembled WGS sequence"/>
</dbReference>
<evidence type="ECO:0000256" key="1">
    <source>
        <dbReference type="SAM" id="Phobius"/>
    </source>
</evidence>
<feature type="transmembrane region" description="Helical" evidence="1">
    <location>
        <begin position="182"/>
        <end position="209"/>
    </location>
</feature>
<feature type="transmembrane region" description="Helical" evidence="1">
    <location>
        <begin position="76"/>
        <end position="93"/>
    </location>
</feature>
<feature type="transmembrane region" description="Helical" evidence="1">
    <location>
        <begin position="306"/>
        <end position="323"/>
    </location>
</feature>
<sequence>MLQRIPVTRFGLLWAGLAALVITAACLPLLAYGPQAGHDLILLLPWAQHFAEQVLAGELYPRWLPGLYGGAGSPAFFYYPPLAFQISSLAVLACGSCSPLVQLGLAEWFVVLLSAGTFAWFARVHAPLPAVAVGALFYALAPYHIAMDLLFRQAFAEASSYIWIPVVFGAIDRLASKRGITLLAIGYALLLMTHLPTALLVSPFLALYSCSLAYNTRRKDLLLRAMAGGSLGLLLAAIYLLPALTLQDAVSMEKLWGEQYHYDRWLFFNNENLADKRPFLEAGMAALALLVVALPGLWFRPSGCQSCLLVFLALALTGCWFLMSTPSAWLWGMLEPLQRVQFPWRLLVMHDWVVSMAVTLCLGFALRNGRPVALVYSALVAVVAILLCGYFLYQQYQNHFAKQDDPRQQQRLEYVLATGYSASEYLPADLDIRVARFVAVAARAPLLAFDDGKGELTLEKQRSRELVVAAALEEPVELILKQFYYPGWTAVLEWPNGRVTNLPVRSHSRLRLLTLDLPAGDFELRLALRPGWQELLGRTLSVSGVLALGVLAYLGRRSRQLLDNNKGIQQ</sequence>
<feature type="transmembrane region" description="Helical" evidence="1">
    <location>
        <begin position="221"/>
        <end position="241"/>
    </location>
</feature>
<gene>
    <name evidence="2" type="ORF">FV139_04045</name>
</gene>
<organism evidence="2 3">
    <name type="scientific">Parahaliea maris</name>
    <dbReference type="NCBI Taxonomy" id="2716870"/>
    <lineage>
        <taxon>Bacteria</taxon>
        <taxon>Pseudomonadati</taxon>
        <taxon>Pseudomonadota</taxon>
        <taxon>Gammaproteobacteria</taxon>
        <taxon>Cellvibrionales</taxon>
        <taxon>Halieaceae</taxon>
        <taxon>Parahaliea</taxon>
    </lineage>
</organism>
<feature type="transmembrane region" description="Helical" evidence="1">
    <location>
        <begin position="12"/>
        <end position="33"/>
    </location>
</feature>